<sequence length="193" mass="22706">MLFFNFSPLVYVDPIHANLTTLYAELMNDSLTEFVYQAQLGGLDYELYDCNDSIQLSISGFNHKIKELLNIIIDHMINIKIEVEQYFFSVKQSLQFFRRCVPSAMANSGLTYLTAEYDWNNNELLSCLNDITIHDVESFITRILKRFYIDSLMYGNLTKNQAIEYMTLVKQKFQEKSFYQPLFPSMWFSQRGL</sequence>
<evidence type="ECO:0000313" key="3">
    <source>
        <dbReference type="EMBL" id="CAF1402939.1"/>
    </source>
</evidence>
<reference evidence="3" key="1">
    <citation type="submission" date="2021-02" db="EMBL/GenBank/DDBJ databases">
        <authorList>
            <person name="Nowell W R."/>
        </authorList>
    </citation>
    <scope>NUCLEOTIDE SEQUENCE</scope>
</reference>
<dbReference type="InterPro" id="IPR050626">
    <property type="entry name" value="Peptidase_M16"/>
</dbReference>
<dbReference type="Gene3D" id="3.30.830.10">
    <property type="entry name" value="Metalloenzyme, LuxS/M16 peptidase-like"/>
    <property type="match status" value="1"/>
</dbReference>
<keyword evidence="1" id="KW-0479">Metal-binding</keyword>
<feature type="non-terminal residue" evidence="3">
    <location>
        <position position="1"/>
    </location>
</feature>
<dbReference type="GO" id="GO:0046872">
    <property type="term" value="F:metal ion binding"/>
    <property type="evidence" value="ECO:0007669"/>
    <property type="project" value="UniProtKB-KW"/>
</dbReference>
<protein>
    <recommendedName>
        <fullName evidence="2">Peptidase M16 middle/third domain-containing protein</fullName>
    </recommendedName>
</protein>
<dbReference type="PANTHER" id="PTHR43690">
    <property type="entry name" value="NARDILYSIN"/>
    <property type="match status" value="1"/>
</dbReference>
<dbReference type="AlphaFoldDB" id="A0A815L0S7"/>
<dbReference type="GO" id="GO:0005739">
    <property type="term" value="C:mitochondrion"/>
    <property type="evidence" value="ECO:0007669"/>
    <property type="project" value="TreeGrafter"/>
</dbReference>
<comment type="caution">
    <text evidence="3">The sequence shown here is derived from an EMBL/GenBank/DDBJ whole genome shotgun (WGS) entry which is preliminary data.</text>
</comment>
<organism evidence="3 4">
    <name type="scientific">Rotaria sordida</name>
    <dbReference type="NCBI Taxonomy" id="392033"/>
    <lineage>
        <taxon>Eukaryota</taxon>
        <taxon>Metazoa</taxon>
        <taxon>Spiralia</taxon>
        <taxon>Gnathifera</taxon>
        <taxon>Rotifera</taxon>
        <taxon>Eurotatoria</taxon>
        <taxon>Bdelloidea</taxon>
        <taxon>Philodinida</taxon>
        <taxon>Philodinidae</taxon>
        <taxon>Rotaria</taxon>
    </lineage>
</organism>
<dbReference type="PANTHER" id="PTHR43690:SF18">
    <property type="entry name" value="INSULIN-DEGRADING ENZYME-RELATED"/>
    <property type="match status" value="1"/>
</dbReference>
<dbReference type="EMBL" id="CAJNOT010003855">
    <property type="protein sequence ID" value="CAF1402939.1"/>
    <property type="molecule type" value="Genomic_DNA"/>
</dbReference>
<dbReference type="Pfam" id="PF16187">
    <property type="entry name" value="Peptidase_M16_M"/>
    <property type="match status" value="1"/>
</dbReference>
<evidence type="ECO:0000313" key="4">
    <source>
        <dbReference type="Proteomes" id="UP000663864"/>
    </source>
</evidence>
<dbReference type="GO" id="GO:0051603">
    <property type="term" value="P:proteolysis involved in protein catabolic process"/>
    <property type="evidence" value="ECO:0007669"/>
    <property type="project" value="TreeGrafter"/>
</dbReference>
<dbReference type="SUPFAM" id="SSF63411">
    <property type="entry name" value="LuxS/MPP-like metallohydrolase"/>
    <property type="match status" value="1"/>
</dbReference>
<evidence type="ECO:0000259" key="2">
    <source>
        <dbReference type="Pfam" id="PF16187"/>
    </source>
</evidence>
<dbReference type="GO" id="GO:0043171">
    <property type="term" value="P:peptide catabolic process"/>
    <property type="evidence" value="ECO:0007669"/>
    <property type="project" value="TreeGrafter"/>
</dbReference>
<proteinExistence type="predicted"/>
<dbReference type="InterPro" id="IPR011249">
    <property type="entry name" value="Metalloenz_LuxS/M16"/>
</dbReference>
<feature type="domain" description="Peptidase M16 middle/third" evidence="2">
    <location>
        <begin position="6"/>
        <end position="126"/>
    </location>
</feature>
<dbReference type="InterPro" id="IPR032632">
    <property type="entry name" value="Peptidase_M16_M"/>
</dbReference>
<gene>
    <name evidence="3" type="ORF">ZHD862_LOCUS33214</name>
</gene>
<dbReference type="GO" id="GO:0005829">
    <property type="term" value="C:cytosol"/>
    <property type="evidence" value="ECO:0007669"/>
    <property type="project" value="TreeGrafter"/>
</dbReference>
<accession>A0A815L0S7</accession>
<evidence type="ECO:0000256" key="1">
    <source>
        <dbReference type="ARBA" id="ARBA00022723"/>
    </source>
</evidence>
<name>A0A815L0S7_9BILA</name>
<dbReference type="Proteomes" id="UP000663864">
    <property type="component" value="Unassembled WGS sequence"/>
</dbReference>
<dbReference type="GO" id="GO:0004222">
    <property type="term" value="F:metalloendopeptidase activity"/>
    <property type="evidence" value="ECO:0007669"/>
    <property type="project" value="TreeGrafter"/>
</dbReference>